<dbReference type="Pfam" id="PF00733">
    <property type="entry name" value="Asn_synthase"/>
    <property type="match status" value="1"/>
</dbReference>
<evidence type="ECO:0000256" key="1">
    <source>
        <dbReference type="ARBA" id="ARBA00005187"/>
    </source>
</evidence>
<evidence type="ECO:0000313" key="6">
    <source>
        <dbReference type="EMBL" id="PCI29366.1"/>
    </source>
</evidence>
<dbReference type="EMBL" id="NVSR01000015">
    <property type="protein sequence ID" value="PCI29366.1"/>
    <property type="molecule type" value="Genomic_DNA"/>
</dbReference>
<dbReference type="Gene3D" id="3.60.20.10">
    <property type="entry name" value="Glutamine Phosphoribosylpyrophosphate, subunit 1, domain 1"/>
    <property type="match status" value="1"/>
</dbReference>
<dbReference type="InterPro" id="IPR029055">
    <property type="entry name" value="Ntn_hydrolases_N"/>
</dbReference>
<gene>
    <name evidence="6" type="ORF">COB67_04225</name>
</gene>
<accession>A0A2A4T6V7</accession>
<dbReference type="SUPFAM" id="SSF56235">
    <property type="entry name" value="N-terminal nucleophile aminohydrolases (Ntn hydrolases)"/>
    <property type="match status" value="1"/>
</dbReference>
<dbReference type="GO" id="GO:0006529">
    <property type="term" value="P:asparagine biosynthetic process"/>
    <property type="evidence" value="ECO:0007669"/>
    <property type="project" value="InterPro"/>
</dbReference>
<dbReference type="Pfam" id="PF13537">
    <property type="entry name" value="GATase_7"/>
    <property type="match status" value="1"/>
</dbReference>
<feature type="domain" description="Glutamine amidotransferase type-2" evidence="5">
    <location>
        <begin position="79"/>
        <end position="138"/>
    </location>
</feature>
<dbReference type="InterPro" id="IPR014729">
    <property type="entry name" value="Rossmann-like_a/b/a_fold"/>
</dbReference>
<dbReference type="GO" id="GO:0004066">
    <property type="term" value="F:asparagine synthase (glutamine-hydrolyzing) activity"/>
    <property type="evidence" value="ECO:0007669"/>
    <property type="project" value="UniProtKB-EC"/>
</dbReference>
<evidence type="ECO:0000313" key="7">
    <source>
        <dbReference type="Proteomes" id="UP000218113"/>
    </source>
</evidence>
<sequence>MDNIIQGCDMQAKLCDVFVCISSNKPENNIEFIGGRSVRKHHFSLNYNSARSNIRYYEGESYRLCIIGTPIIRDRINPEYIDQLAREQKLNEDSIKELNGSFLIILYYIKEKTLLLCSDRFGSVPFFYFIDQNSLFASISFSTLARFLNLQGKATLNREAFFEFLHFQRLFGDKTYDNKTKFLQSASILKYSEESGICSISKYWTPSFEKNYRSMDAAAEELAFLLKSSFQNYTSDDRKYGLLLSGGLDSRIILAASDKKLDCFTIGDFKNREFRTASKAASIMSFPHHFIPRSEEFYSEMCDSASWLGNAMNTYDHAHFFCLNKIAGKVDVMLHGHGMDYLFQGLYLPSYRVVFLGKKTLMYHTKDITQDIAAAVINELKYKLKSIDIGTMLQPKIMKQVKSSLYDSITVEVEARKKLGCENAYDIWDWLVLDNIARHYTKLNLQSISTNLEERTIAFDNRLLDFYYSLPIEYRLHAEVFKKALAKLNPKLGTLKNANLNIPASAGPRLSSLLHFYTLFWYKLGFKEKGPPAPEDRSWPNRDVTTKKWKSVKDKVYQLTTSEHLNSLELISKKKLQKVIDTHYGGFKSHSDILLSLITIDRWLKMVDPTYFGDGFEDDFIY</sequence>
<dbReference type="InterPro" id="IPR001962">
    <property type="entry name" value="Asn_synthase"/>
</dbReference>
<dbReference type="SUPFAM" id="SSF52402">
    <property type="entry name" value="Adenine nucleotide alpha hydrolases-like"/>
    <property type="match status" value="1"/>
</dbReference>
<proteinExistence type="predicted"/>
<evidence type="ECO:0000256" key="2">
    <source>
        <dbReference type="ARBA" id="ARBA00012737"/>
    </source>
</evidence>
<comment type="pathway">
    <text evidence="1">Amino-acid biosynthesis; L-asparagine biosynthesis; L-asparagine from L-aspartate (L-Gln route): step 1/1.</text>
</comment>
<dbReference type="InterPro" id="IPR017932">
    <property type="entry name" value="GATase_2_dom"/>
</dbReference>
<dbReference type="AlphaFoldDB" id="A0A2A4T6V7"/>
<organism evidence="6 7">
    <name type="scientific">SAR324 cluster bacterium</name>
    <dbReference type="NCBI Taxonomy" id="2024889"/>
    <lineage>
        <taxon>Bacteria</taxon>
        <taxon>Deltaproteobacteria</taxon>
        <taxon>SAR324 cluster</taxon>
    </lineage>
</organism>
<dbReference type="GO" id="GO:0005524">
    <property type="term" value="F:ATP binding"/>
    <property type="evidence" value="ECO:0007669"/>
    <property type="project" value="UniProtKB-KW"/>
</dbReference>
<dbReference type="InterPro" id="IPR051786">
    <property type="entry name" value="ASN_synthetase/amidase"/>
</dbReference>
<feature type="domain" description="Asparagine synthetase" evidence="4">
    <location>
        <begin position="224"/>
        <end position="485"/>
    </location>
</feature>
<dbReference type="PANTHER" id="PTHR43284:SF1">
    <property type="entry name" value="ASPARAGINE SYNTHETASE"/>
    <property type="match status" value="1"/>
</dbReference>
<evidence type="ECO:0000256" key="3">
    <source>
        <dbReference type="ARBA" id="ARBA00048741"/>
    </source>
</evidence>
<reference evidence="7" key="1">
    <citation type="submission" date="2017-08" db="EMBL/GenBank/DDBJ databases">
        <title>A dynamic microbial community with high functional redundancy inhabits the cold, oxic subseafloor aquifer.</title>
        <authorList>
            <person name="Tully B.J."/>
            <person name="Wheat C.G."/>
            <person name="Glazer B.T."/>
            <person name="Huber J.A."/>
        </authorList>
    </citation>
    <scope>NUCLEOTIDE SEQUENCE [LARGE SCALE GENOMIC DNA]</scope>
</reference>
<dbReference type="EC" id="6.3.5.4" evidence="2"/>
<name>A0A2A4T6V7_9DELT</name>
<dbReference type="Gene3D" id="3.40.50.620">
    <property type="entry name" value="HUPs"/>
    <property type="match status" value="1"/>
</dbReference>
<comment type="catalytic activity">
    <reaction evidence="3">
        <text>L-aspartate + L-glutamine + ATP + H2O = L-asparagine + L-glutamate + AMP + diphosphate + H(+)</text>
        <dbReference type="Rhea" id="RHEA:12228"/>
        <dbReference type="ChEBI" id="CHEBI:15377"/>
        <dbReference type="ChEBI" id="CHEBI:15378"/>
        <dbReference type="ChEBI" id="CHEBI:29985"/>
        <dbReference type="ChEBI" id="CHEBI:29991"/>
        <dbReference type="ChEBI" id="CHEBI:30616"/>
        <dbReference type="ChEBI" id="CHEBI:33019"/>
        <dbReference type="ChEBI" id="CHEBI:58048"/>
        <dbReference type="ChEBI" id="CHEBI:58359"/>
        <dbReference type="ChEBI" id="CHEBI:456215"/>
        <dbReference type="EC" id="6.3.5.4"/>
    </reaction>
</comment>
<comment type="caution">
    <text evidence="6">The sequence shown here is derived from an EMBL/GenBank/DDBJ whole genome shotgun (WGS) entry which is preliminary data.</text>
</comment>
<protein>
    <recommendedName>
        <fullName evidence="2">asparagine synthase (glutamine-hydrolyzing)</fullName>
        <ecNumber evidence="2">6.3.5.4</ecNumber>
    </recommendedName>
</protein>
<evidence type="ECO:0000259" key="4">
    <source>
        <dbReference type="Pfam" id="PF00733"/>
    </source>
</evidence>
<evidence type="ECO:0000259" key="5">
    <source>
        <dbReference type="Pfam" id="PF13537"/>
    </source>
</evidence>
<dbReference type="Proteomes" id="UP000218113">
    <property type="component" value="Unassembled WGS sequence"/>
</dbReference>
<dbReference type="PANTHER" id="PTHR43284">
    <property type="entry name" value="ASPARAGINE SYNTHETASE (GLUTAMINE-HYDROLYZING)"/>
    <property type="match status" value="1"/>
</dbReference>